<feature type="signal peptide" evidence="1">
    <location>
        <begin position="1"/>
        <end position="19"/>
    </location>
</feature>
<dbReference type="AlphaFoldDB" id="A0A1L9NQB5"/>
<evidence type="ECO:0000256" key="1">
    <source>
        <dbReference type="SAM" id="SignalP"/>
    </source>
</evidence>
<dbReference type="Proteomes" id="UP000184304">
    <property type="component" value="Unassembled WGS sequence"/>
</dbReference>
<dbReference type="OrthoDB" id="4443452at2759"/>
<dbReference type="VEuPathDB" id="FungiDB:ASPTUDRAFT_38540"/>
<name>A0A1L9NQB5_ASPTC</name>
<gene>
    <name evidence="2" type="ORF">ASPTUDRAFT_38540</name>
</gene>
<reference evidence="3" key="1">
    <citation type="journal article" date="2017" name="Genome Biol.">
        <title>Comparative genomics reveals high biological diversity and specific adaptations in the industrially and medically important fungal genus Aspergillus.</title>
        <authorList>
            <person name="de Vries R.P."/>
            <person name="Riley R."/>
            <person name="Wiebenga A."/>
            <person name="Aguilar-Osorio G."/>
            <person name="Amillis S."/>
            <person name="Uchima C.A."/>
            <person name="Anderluh G."/>
            <person name="Asadollahi M."/>
            <person name="Askin M."/>
            <person name="Barry K."/>
            <person name="Battaglia E."/>
            <person name="Bayram O."/>
            <person name="Benocci T."/>
            <person name="Braus-Stromeyer S.A."/>
            <person name="Caldana C."/>
            <person name="Canovas D."/>
            <person name="Cerqueira G.C."/>
            <person name="Chen F."/>
            <person name="Chen W."/>
            <person name="Choi C."/>
            <person name="Clum A."/>
            <person name="Dos Santos R.A."/>
            <person name="Damasio A.R."/>
            <person name="Diallinas G."/>
            <person name="Emri T."/>
            <person name="Fekete E."/>
            <person name="Flipphi M."/>
            <person name="Freyberg S."/>
            <person name="Gallo A."/>
            <person name="Gournas C."/>
            <person name="Habgood R."/>
            <person name="Hainaut M."/>
            <person name="Harispe M.L."/>
            <person name="Henrissat B."/>
            <person name="Hilden K.S."/>
            <person name="Hope R."/>
            <person name="Hossain A."/>
            <person name="Karabika E."/>
            <person name="Karaffa L."/>
            <person name="Karanyi Z."/>
            <person name="Krasevec N."/>
            <person name="Kuo A."/>
            <person name="Kusch H."/>
            <person name="LaButti K."/>
            <person name="Lagendijk E.L."/>
            <person name="Lapidus A."/>
            <person name="Levasseur A."/>
            <person name="Lindquist E."/>
            <person name="Lipzen A."/>
            <person name="Logrieco A.F."/>
            <person name="MacCabe A."/>
            <person name="Maekelae M.R."/>
            <person name="Malavazi I."/>
            <person name="Melin P."/>
            <person name="Meyer V."/>
            <person name="Mielnichuk N."/>
            <person name="Miskei M."/>
            <person name="Molnar A.P."/>
            <person name="Mule G."/>
            <person name="Ngan C.Y."/>
            <person name="Orejas M."/>
            <person name="Orosz E."/>
            <person name="Ouedraogo J.P."/>
            <person name="Overkamp K.M."/>
            <person name="Park H.-S."/>
            <person name="Perrone G."/>
            <person name="Piumi F."/>
            <person name="Punt P.J."/>
            <person name="Ram A.F."/>
            <person name="Ramon A."/>
            <person name="Rauscher S."/>
            <person name="Record E."/>
            <person name="Riano-Pachon D.M."/>
            <person name="Robert V."/>
            <person name="Roehrig J."/>
            <person name="Ruller R."/>
            <person name="Salamov A."/>
            <person name="Salih N.S."/>
            <person name="Samson R.A."/>
            <person name="Sandor E."/>
            <person name="Sanguinetti M."/>
            <person name="Schuetze T."/>
            <person name="Sepcic K."/>
            <person name="Shelest E."/>
            <person name="Sherlock G."/>
            <person name="Sophianopoulou V."/>
            <person name="Squina F.M."/>
            <person name="Sun H."/>
            <person name="Susca A."/>
            <person name="Todd R.B."/>
            <person name="Tsang A."/>
            <person name="Unkles S.E."/>
            <person name="van de Wiele N."/>
            <person name="van Rossen-Uffink D."/>
            <person name="Oliveira J.V."/>
            <person name="Vesth T.C."/>
            <person name="Visser J."/>
            <person name="Yu J.-H."/>
            <person name="Zhou M."/>
            <person name="Andersen M.R."/>
            <person name="Archer D.B."/>
            <person name="Baker S.E."/>
            <person name="Benoit I."/>
            <person name="Brakhage A.A."/>
            <person name="Braus G.H."/>
            <person name="Fischer R."/>
            <person name="Frisvad J.C."/>
            <person name="Goldman G.H."/>
            <person name="Houbraken J."/>
            <person name="Oakley B."/>
            <person name="Pocsi I."/>
            <person name="Scazzocchio C."/>
            <person name="Seiboth B."/>
            <person name="vanKuyk P.A."/>
            <person name="Wortman J."/>
            <person name="Dyer P.S."/>
            <person name="Grigoriev I.V."/>
        </authorList>
    </citation>
    <scope>NUCLEOTIDE SEQUENCE [LARGE SCALE GENOMIC DNA]</scope>
    <source>
        <strain evidence="3">CBS 134.48</strain>
    </source>
</reference>
<sequence length="280" mass="31110">MKPVLLIFILVLSIDLAQCSSLTGPFEAIFFYYAYQIDAAAAARAAEDGVAYEATIGGDCIGEGCTLEAFIRTIINPKFAKYLTPTAIGASTSPDVYATAEEIDTYWNYNSKKLRRNQIIKKAPYGFANVVDKVVDKVQKARAVVPSADLVDKAVVALKWAQSVRLTEMVILNGELQGAKALAFADDYPWLEQLTLTTQRELDVDRTVSPSLKIVYTDLDYAEMALRLSNGDRTKLMDHYEEFLEFAQTEPSKDDDVYKIHKDIVNVYQRVVSSLEAGCS</sequence>
<accession>A0A1L9NQB5</accession>
<feature type="chain" id="PRO_5012611903" evidence="1">
    <location>
        <begin position="20"/>
        <end position="280"/>
    </location>
</feature>
<evidence type="ECO:0000313" key="2">
    <source>
        <dbReference type="EMBL" id="OJI91510.1"/>
    </source>
</evidence>
<keyword evidence="3" id="KW-1185">Reference proteome</keyword>
<proteinExistence type="predicted"/>
<protein>
    <submittedName>
        <fullName evidence="2">Uncharacterized protein</fullName>
    </submittedName>
</protein>
<dbReference type="EMBL" id="KV878176">
    <property type="protein sequence ID" value="OJI91510.1"/>
    <property type="molecule type" value="Genomic_DNA"/>
</dbReference>
<organism evidence="2 3">
    <name type="scientific">Aspergillus tubingensis (strain CBS 134.48)</name>
    <dbReference type="NCBI Taxonomy" id="767770"/>
    <lineage>
        <taxon>Eukaryota</taxon>
        <taxon>Fungi</taxon>
        <taxon>Dikarya</taxon>
        <taxon>Ascomycota</taxon>
        <taxon>Pezizomycotina</taxon>
        <taxon>Eurotiomycetes</taxon>
        <taxon>Eurotiomycetidae</taxon>
        <taxon>Eurotiales</taxon>
        <taxon>Aspergillaceae</taxon>
        <taxon>Aspergillus</taxon>
        <taxon>Aspergillus subgen. Circumdati</taxon>
    </lineage>
</organism>
<keyword evidence="1" id="KW-0732">Signal</keyword>
<evidence type="ECO:0000313" key="3">
    <source>
        <dbReference type="Proteomes" id="UP000184304"/>
    </source>
</evidence>
<dbReference type="OMA" id="YAYQIDA"/>